<gene>
    <name evidence="3" type="ORF">GCM10011358_02960</name>
</gene>
<accession>A0ABQ1QCH2</accession>
<dbReference type="InterPro" id="IPR011970">
    <property type="entry name" value="MltB_2"/>
</dbReference>
<comment type="caution">
    <text evidence="3">The sequence shown here is derived from an EMBL/GenBank/DDBJ whole genome shotgun (WGS) entry which is preliminary data.</text>
</comment>
<dbReference type="InterPro" id="IPR002477">
    <property type="entry name" value="Peptidoglycan-bd-like"/>
</dbReference>
<dbReference type="Pfam" id="PF01471">
    <property type="entry name" value="PG_binding_1"/>
    <property type="match status" value="1"/>
</dbReference>
<evidence type="ECO:0000259" key="2">
    <source>
        <dbReference type="Pfam" id="PF13406"/>
    </source>
</evidence>
<keyword evidence="4" id="KW-1185">Reference proteome</keyword>
<reference evidence="4" key="1">
    <citation type="journal article" date="2019" name="Int. J. Syst. Evol. Microbiol.">
        <title>The Global Catalogue of Microorganisms (GCM) 10K type strain sequencing project: providing services to taxonomists for standard genome sequencing and annotation.</title>
        <authorList>
            <consortium name="The Broad Institute Genomics Platform"/>
            <consortium name="The Broad Institute Genome Sequencing Center for Infectious Disease"/>
            <person name="Wu L."/>
            <person name="Ma J."/>
        </authorList>
    </citation>
    <scope>NUCLEOTIDE SEQUENCE [LARGE SCALE GENOMIC DNA]</scope>
    <source>
        <strain evidence="4">CGMCC 1.12922</strain>
    </source>
</reference>
<dbReference type="PANTHER" id="PTHR30163">
    <property type="entry name" value="MEMBRANE-BOUND LYTIC MUREIN TRANSGLYCOSYLASE B"/>
    <property type="match status" value="1"/>
</dbReference>
<dbReference type="InterPro" id="IPR043426">
    <property type="entry name" value="MltB-like"/>
</dbReference>
<dbReference type="RefSeq" id="WP_188525836.1">
    <property type="nucleotide sequence ID" value="NZ_BMGI01000001.1"/>
</dbReference>
<dbReference type="PANTHER" id="PTHR30163:SF8">
    <property type="entry name" value="LYTIC MUREIN TRANSGLYCOSYLASE"/>
    <property type="match status" value="1"/>
</dbReference>
<dbReference type="CDD" id="cd13399">
    <property type="entry name" value="Slt35-like"/>
    <property type="match status" value="1"/>
</dbReference>
<feature type="domain" description="Peptidoglycan binding-like" evidence="1">
    <location>
        <begin position="326"/>
        <end position="381"/>
    </location>
</feature>
<dbReference type="EMBL" id="BMGI01000001">
    <property type="protein sequence ID" value="GGD21887.1"/>
    <property type="molecule type" value="Genomic_DNA"/>
</dbReference>
<dbReference type="Proteomes" id="UP000617355">
    <property type="component" value="Unassembled WGS sequence"/>
</dbReference>
<dbReference type="Gene3D" id="1.10.530.10">
    <property type="match status" value="1"/>
</dbReference>
<proteinExistence type="predicted"/>
<dbReference type="NCBIfam" id="TIGR02283">
    <property type="entry name" value="MltB_2"/>
    <property type="match status" value="1"/>
</dbReference>
<protein>
    <submittedName>
        <fullName evidence="3">Murein transglycosylase</fullName>
    </submittedName>
</protein>
<sequence length="387" mass="42861">MIPLPEVLDQDAFLVWVRQVLRPRILERNIHPHVFDAAMSEVSFRPDIIERQNNQKEFSLPVWEYLDIVTTEDRVRKGRQEMRRHRALLNRIEQDFGVEPAIIAAIWGLETGYGVNRGNIPIVSALATLAWRGRRAAYFEYELVAVFRLVQSRGCAPSSMIGSWAGAVGHGQFMPSSVLNFAVDFDRDGVHNICGDDPTDALASVANYLRKHDWKTGQPWGFQVRLPDGFNYALSGTDQTRSSADWAAMGVVSADGGPVPDYGAGSIFLPVGARGLAFLVLRNFHVITRYNKSEAYALGIGLLSDRILGDRPLRGEWPTNECAITRGDVIEIQFLLSQAGFDTLGVDGLPGPNTVRAVRDFQKAQGLVPDGHLDREILAALRALARG</sequence>
<evidence type="ECO:0000313" key="4">
    <source>
        <dbReference type="Proteomes" id="UP000617355"/>
    </source>
</evidence>
<dbReference type="Gene3D" id="1.10.8.350">
    <property type="entry name" value="Bacterial muramidase"/>
    <property type="match status" value="1"/>
</dbReference>
<dbReference type="SUPFAM" id="SSF53955">
    <property type="entry name" value="Lysozyme-like"/>
    <property type="match status" value="1"/>
</dbReference>
<name>A0ABQ1QCH2_9RHOB</name>
<dbReference type="InterPro" id="IPR036365">
    <property type="entry name" value="PGBD-like_sf"/>
</dbReference>
<feature type="domain" description="Transglycosylase SLT" evidence="2">
    <location>
        <begin position="15"/>
        <end position="305"/>
    </location>
</feature>
<organism evidence="3 4">
    <name type="scientific">Sinisalibacter lacisalsi</name>
    <dbReference type="NCBI Taxonomy" id="1526570"/>
    <lineage>
        <taxon>Bacteria</taxon>
        <taxon>Pseudomonadati</taxon>
        <taxon>Pseudomonadota</taxon>
        <taxon>Alphaproteobacteria</taxon>
        <taxon>Rhodobacterales</taxon>
        <taxon>Roseobacteraceae</taxon>
        <taxon>Sinisalibacter</taxon>
    </lineage>
</organism>
<dbReference type="InterPro" id="IPR036366">
    <property type="entry name" value="PGBDSf"/>
</dbReference>
<evidence type="ECO:0000259" key="1">
    <source>
        <dbReference type="Pfam" id="PF01471"/>
    </source>
</evidence>
<dbReference type="InterPro" id="IPR031304">
    <property type="entry name" value="SLT_2"/>
</dbReference>
<evidence type="ECO:0000313" key="3">
    <source>
        <dbReference type="EMBL" id="GGD21887.1"/>
    </source>
</evidence>
<dbReference type="Pfam" id="PF13406">
    <property type="entry name" value="SLT_2"/>
    <property type="match status" value="1"/>
</dbReference>
<dbReference type="SUPFAM" id="SSF47090">
    <property type="entry name" value="PGBD-like"/>
    <property type="match status" value="1"/>
</dbReference>
<dbReference type="Gene3D" id="1.10.101.10">
    <property type="entry name" value="PGBD-like superfamily/PGBD"/>
    <property type="match status" value="1"/>
</dbReference>
<dbReference type="InterPro" id="IPR023346">
    <property type="entry name" value="Lysozyme-like_dom_sf"/>
</dbReference>